<feature type="domain" description="S1 motif" evidence="4">
    <location>
        <begin position="543"/>
        <end position="622"/>
    </location>
</feature>
<dbReference type="Pfam" id="PF00773">
    <property type="entry name" value="RNB"/>
    <property type="match status" value="1"/>
</dbReference>
<name>A0A6N7PM75_9BACT</name>
<evidence type="ECO:0000313" key="6">
    <source>
        <dbReference type="Proteomes" id="UP000440224"/>
    </source>
</evidence>
<sequence length="623" mass="66895">MNDSTARGRISVHPRGFGFLGVDAPNAASAFIAPPDLNPFLDGDIVSARITPEGSGRLVATELALVSRPRAEVFGSVVLRGGKRYLRIDRSVANTDWPLDTTIELAEGTHVVAEVSGDRLVVARVVPEGADLGVERCIARHGLRAVFAESLDRAAEEATTRPVPMERRRDLRNVPTVTIDAASTRDIDDALAAYPADTSGALRVLVSIADVDVFVPERSLLDREARLRGTSVYLAGRVLPMLPEAISSRAASLVEGEDRPALTAELRIDPEGRITSTDVYESLIRSRARLTYDAVDTFLAEGQADGVPRAVEGTLRWLRTAVARLSAVRAARGGVNLAREEARIELDAITGEPTAIEARRETPAHRLVERLMVAANEAVAEWLVARGLPGIFRVHDEPSPDRVRTLSQLAHNFGIEAGFGPRLSSRSLAAFEAQIAGARFEPAIRTVLGQALGPARYTPEPGAHFGLGAPLYLHFTSPIRRYADLVVHRILKRYLEGHRDYDDIRAGLVVLAADCDRASTNAGKAEAERHRMLVARLYAGRLGEEVTGNVVAIKPFGLLVQIAGTGAMGSITTDALPGGPLRTDPAAQALIGAGVRYAVGDRITATVAAVHEELGRIDLVPSR</sequence>
<dbReference type="GO" id="GO:0004540">
    <property type="term" value="F:RNA nuclease activity"/>
    <property type="evidence" value="ECO:0007669"/>
    <property type="project" value="InterPro"/>
</dbReference>
<dbReference type="EMBL" id="WJIE01000001">
    <property type="protein sequence ID" value="MRG91370.1"/>
    <property type="molecule type" value="Genomic_DNA"/>
</dbReference>
<keyword evidence="1" id="KW-0540">Nuclease</keyword>
<dbReference type="Pfam" id="PF08206">
    <property type="entry name" value="OB_RNB"/>
    <property type="match status" value="1"/>
</dbReference>
<dbReference type="InterPro" id="IPR012340">
    <property type="entry name" value="NA-bd_OB-fold"/>
</dbReference>
<evidence type="ECO:0000259" key="4">
    <source>
        <dbReference type="PROSITE" id="PS50126"/>
    </source>
</evidence>
<dbReference type="InterPro" id="IPR013223">
    <property type="entry name" value="RNase_B_OB_dom"/>
</dbReference>
<evidence type="ECO:0000256" key="3">
    <source>
        <dbReference type="ARBA" id="ARBA00022839"/>
    </source>
</evidence>
<dbReference type="GO" id="GO:0003723">
    <property type="term" value="F:RNA binding"/>
    <property type="evidence" value="ECO:0007669"/>
    <property type="project" value="InterPro"/>
</dbReference>
<comment type="caution">
    <text evidence="5">The sequence shown here is derived from an EMBL/GenBank/DDBJ whole genome shotgun (WGS) entry which is preliminary data.</text>
</comment>
<proteinExistence type="predicted"/>
<organism evidence="5 6">
    <name type="scientific">Polyangium spumosum</name>
    <dbReference type="NCBI Taxonomy" id="889282"/>
    <lineage>
        <taxon>Bacteria</taxon>
        <taxon>Pseudomonadati</taxon>
        <taxon>Myxococcota</taxon>
        <taxon>Polyangia</taxon>
        <taxon>Polyangiales</taxon>
        <taxon>Polyangiaceae</taxon>
        <taxon>Polyangium</taxon>
    </lineage>
</organism>
<reference evidence="5 6" key="1">
    <citation type="submission" date="2019-10" db="EMBL/GenBank/DDBJ databases">
        <title>A soil myxobacterium in the family Polyangiaceae.</title>
        <authorList>
            <person name="Li Y."/>
            <person name="Wang J."/>
        </authorList>
    </citation>
    <scope>NUCLEOTIDE SEQUENCE [LARGE SCALE GENOMIC DNA]</scope>
    <source>
        <strain evidence="5 6">DSM 14734</strain>
    </source>
</reference>
<evidence type="ECO:0000313" key="5">
    <source>
        <dbReference type="EMBL" id="MRG91370.1"/>
    </source>
</evidence>
<accession>A0A6N7PM75</accession>
<evidence type="ECO:0000256" key="2">
    <source>
        <dbReference type="ARBA" id="ARBA00022801"/>
    </source>
</evidence>
<dbReference type="GO" id="GO:0006402">
    <property type="term" value="P:mRNA catabolic process"/>
    <property type="evidence" value="ECO:0007669"/>
    <property type="project" value="TreeGrafter"/>
</dbReference>
<dbReference type="Proteomes" id="UP000440224">
    <property type="component" value="Unassembled WGS sequence"/>
</dbReference>
<dbReference type="PROSITE" id="PS50126">
    <property type="entry name" value="S1"/>
    <property type="match status" value="1"/>
</dbReference>
<dbReference type="PANTHER" id="PTHR23355">
    <property type="entry name" value="RIBONUCLEASE"/>
    <property type="match status" value="1"/>
</dbReference>
<dbReference type="InterPro" id="IPR001900">
    <property type="entry name" value="RNase_II/R"/>
</dbReference>
<dbReference type="SUPFAM" id="SSF50249">
    <property type="entry name" value="Nucleic acid-binding proteins"/>
    <property type="match status" value="3"/>
</dbReference>
<dbReference type="SMART" id="SM00955">
    <property type="entry name" value="RNB"/>
    <property type="match status" value="1"/>
</dbReference>
<dbReference type="InterPro" id="IPR022966">
    <property type="entry name" value="RNase_II/R_CS"/>
</dbReference>
<dbReference type="InterPro" id="IPR050180">
    <property type="entry name" value="RNR_Ribonuclease"/>
</dbReference>
<evidence type="ECO:0000256" key="1">
    <source>
        <dbReference type="ARBA" id="ARBA00022722"/>
    </source>
</evidence>
<dbReference type="GO" id="GO:0004527">
    <property type="term" value="F:exonuclease activity"/>
    <property type="evidence" value="ECO:0007669"/>
    <property type="project" value="UniProtKB-KW"/>
</dbReference>
<dbReference type="Gene3D" id="2.40.50.140">
    <property type="entry name" value="Nucleic acid-binding proteins"/>
    <property type="match status" value="2"/>
</dbReference>
<gene>
    <name evidence="5" type="ORF">GF068_05450</name>
</gene>
<dbReference type="PROSITE" id="PS01175">
    <property type="entry name" value="RIBONUCLEASE_II"/>
    <property type="match status" value="1"/>
</dbReference>
<dbReference type="GO" id="GO:0005829">
    <property type="term" value="C:cytosol"/>
    <property type="evidence" value="ECO:0007669"/>
    <property type="project" value="TreeGrafter"/>
</dbReference>
<dbReference type="InterPro" id="IPR003029">
    <property type="entry name" value="S1_domain"/>
</dbReference>
<dbReference type="RefSeq" id="WP_338046237.1">
    <property type="nucleotide sequence ID" value="NZ_WJIE01000001.1"/>
</dbReference>
<protein>
    <submittedName>
        <fullName evidence="5">RNB domain-containing ribonuclease</fullName>
    </submittedName>
</protein>
<keyword evidence="2" id="KW-0378">Hydrolase</keyword>
<keyword evidence="6" id="KW-1185">Reference proteome</keyword>
<keyword evidence="3" id="KW-0269">Exonuclease</keyword>
<dbReference type="AlphaFoldDB" id="A0A6N7PM75"/>
<dbReference type="PANTHER" id="PTHR23355:SF9">
    <property type="entry name" value="DIS3-LIKE EXONUCLEASE 2"/>
    <property type="match status" value="1"/>
</dbReference>